<evidence type="ECO:0000256" key="1">
    <source>
        <dbReference type="ARBA" id="ARBA00001946"/>
    </source>
</evidence>
<dbReference type="PROSITE" id="PS51746">
    <property type="entry name" value="PPM_2"/>
    <property type="match status" value="1"/>
</dbReference>
<keyword evidence="6" id="KW-0479">Metal-binding</keyword>
<dbReference type="Proteomes" id="UP000265427">
    <property type="component" value="Unassembled WGS sequence"/>
</dbReference>
<evidence type="ECO:0000313" key="18">
    <source>
        <dbReference type="EMBL" id="RHY09470.1"/>
    </source>
</evidence>
<keyword evidence="12" id="KW-0342">GTP-binding</keyword>
<dbReference type="Gene3D" id="2.60.120.10">
    <property type="entry name" value="Jelly Rolls"/>
    <property type="match status" value="2"/>
</dbReference>
<gene>
    <name evidence="18" type="ORF">DYB36_000450</name>
</gene>
<keyword evidence="7" id="KW-0547">Nucleotide-binding</keyword>
<evidence type="ECO:0000256" key="9">
    <source>
        <dbReference type="ARBA" id="ARBA00022801"/>
    </source>
</evidence>
<evidence type="ECO:0000313" key="19">
    <source>
        <dbReference type="Proteomes" id="UP000265427"/>
    </source>
</evidence>
<dbReference type="SUPFAM" id="SSF51206">
    <property type="entry name" value="cAMP-binding domain-like"/>
    <property type="match status" value="2"/>
</dbReference>
<protein>
    <recommendedName>
        <fullName evidence="13">cGMP-dependent protein kinase</fullName>
    </recommendedName>
</protein>
<dbReference type="InterPro" id="IPR030231">
    <property type="entry name" value="Gpn2"/>
</dbReference>
<evidence type="ECO:0000256" key="10">
    <source>
        <dbReference type="ARBA" id="ARBA00022840"/>
    </source>
</evidence>
<proteinExistence type="inferred from homology"/>
<dbReference type="GO" id="GO:0005525">
    <property type="term" value="F:GTP binding"/>
    <property type="evidence" value="ECO:0007669"/>
    <property type="project" value="UniProtKB-KW"/>
</dbReference>
<keyword evidence="14" id="KW-0175">Coiled coil</keyword>
<dbReference type="VEuPathDB" id="FungiDB:H257_00747"/>
<feature type="domain" description="Cyclic nucleotide-binding" evidence="16">
    <location>
        <begin position="277"/>
        <end position="388"/>
    </location>
</feature>
<dbReference type="SMART" id="SM00220">
    <property type="entry name" value="S_TKc"/>
    <property type="match status" value="1"/>
</dbReference>
<accession>A0A397ANQ3</accession>
<dbReference type="VEuPathDB" id="FungiDB:H257_00748"/>
<dbReference type="GO" id="GO:0005524">
    <property type="term" value="F:ATP binding"/>
    <property type="evidence" value="ECO:0007669"/>
    <property type="project" value="UniProtKB-KW"/>
</dbReference>
<dbReference type="InterPro" id="IPR018488">
    <property type="entry name" value="cNMP-bd_CS"/>
</dbReference>
<comment type="caution">
    <text evidence="18">The sequence shown here is derived from an EMBL/GenBank/DDBJ whole genome shotgun (WGS) entry which is preliminary data.</text>
</comment>
<dbReference type="EMBL" id="QUSZ01005487">
    <property type="protein sequence ID" value="RHY09470.1"/>
    <property type="molecule type" value="Genomic_DNA"/>
</dbReference>
<feature type="domain" description="PPM-type phosphatase" evidence="17">
    <location>
        <begin position="1"/>
        <end position="184"/>
    </location>
</feature>
<dbReference type="FunFam" id="3.40.50.300:FF:000338">
    <property type="entry name" value="GPN-loop GTPase 2"/>
    <property type="match status" value="1"/>
</dbReference>
<dbReference type="Pfam" id="PF00481">
    <property type="entry name" value="PP2C"/>
    <property type="match status" value="1"/>
</dbReference>
<dbReference type="PROSITE" id="PS00889">
    <property type="entry name" value="CNMP_BINDING_2"/>
    <property type="match status" value="1"/>
</dbReference>
<dbReference type="Gene3D" id="3.40.50.300">
    <property type="entry name" value="P-loop containing nucleotide triphosphate hydrolases"/>
    <property type="match status" value="1"/>
</dbReference>
<dbReference type="SMART" id="SM00332">
    <property type="entry name" value="PP2Cc"/>
    <property type="match status" value="1"/>
</dbReference>
<evidence type="ECO:0000259" key="16">
    <source>
        <dbReference type="PROSITE" id="PS50042"/>
    </source>
</evidence>
<dbReference type="SUPFAM" id="SSF81606">
    <property type="entry name" value="PP2C-like"/>
    <property type="match status" value="1"/>
</dbReference>
<dbReference type="PRINTS" id="PR00103">
    <property type="entry name" value="CAMPKINASE"/>
</dbReference>
<feature type="domain" description="Cyclic nucleotide-binding" evidence="16">
    <location>
        <begin position="402"/>
        <end position="527"/>
    </location>
</feature>
<dbReference type="PROSITE" id="PS50042">
    <property type="entry name" value="CNMP_BINDING_3"/>
    <property type="match status" value="2"/>
</dbReference>
<dbReference type="GO" id="GO:0005952">
    <property type="term" value="C:cAMP-dependent protein kinase complex"/>
    <property type="evidence" value="ECO:0007669"/>
    <property type="project" value="TreeGrafter"/>
</dbReference>
<dbReference type="Pfam" id="PF03029">
    <property type="entry name" value="ATP_bind_1"/>
    <property type="match status" value="1"/>
</dbReference>
<dbReference type="InterPro" id="IPR001932">
    <property type="entry name" value="PPM-type_phosphatase-like_dom"/>
</dbReference>
<keyword evidence="8" id="KW-0418">Kinase</keyword>
<reference evidence="18 19" key="1">
    <citation type="submission" date="2018-08" db="EMBL/GenBank/DDBJ databases">
        <title>Aphanomyces genome sequencing and annotation.</title>
        <authorList>
            <person name="Minardi D."/>
            <person name="Oidtmann B."/>
            <person name="Van Der Giezen M."/>
            <person name="Studholme D.J."/>
        </authorList>
    </citation>
    <scope>NUCLEOTIDE SEQUENCE [LARGE SCALE GENOMIC DNA]</scope>
    <source>
        <strain evidence="18 19">Kv</strain>
    </source>
</reference>
<dbReference type="VEuPathDB" id="FungiDB:H257_00746"/>
<dbReference type="Pfam" id="PF00027">
    <property type="entry name" value="cNMP_binding"/>
    <property type="match status" value="2"/>
</dbReference>
<dbReference type="PANTHER" id="PTHR24353:SF37">
    <property type="entry name" value="CAMP-DEPENDENT PROTEIN KINASE CATALYTIC SUBUNIT PRKX"/>
    <property type="match status" value="1"/>
</dbReference>
<dbReference type="SUPFAM" id="SSF52540">
    <property type="entry name" value="P-loop containing nucleoside triphosphate hydrolases"/>
    <property type="match status" value="1"/>
</dbReference>
<dbReference type="CDD" id="cd00038">
    <property type="entry name" value="CAP_ED"/>
    <property type="match status" value="2"/>
</dbReference>
<keyword evidence="4" id="KW-0723">Serine/threonine-protein kinase</keyword>
<evidence type="ECO:0000256" key="7">
    <source>
        <dbReference type="ARBA" id="ARBA00022741"/>
    </source>
</evidence>
<evidence type="ECO:0000256" key="13">
    <source>
        <dbReference type="ARBA" id="ARBA00024113"/>
    </source>
</evidence>
<dbReference type="GO" id="GO:0004691">
    <property type="term" value="F:cAMP-dependent protein kinase activity"/>
    <property type="evidence" value="ECO:0007669"/>
    <property type="project" value="TreeGrafter"/>
</dbReference>
<dbReference type="GO" id="GO:0016787">
    <property type="term" value="F:hydrolase activity"/>
    <property type="evidence" value="ECO:0007669"/>
    <property type="project" value="UniProtKB-KW"/>
</dbReference>
<dbReference type="SMART" id="SM00100">
    <property type="entry name" value="cNMP"/>
    <property type="match status" value="2"/>
</dbReference>
<evidence type="ECO:0000256" key="12">
    <source>
        <dbReference type="ARBA" id="ARBA00023134"/>
    </source>
</evidence>
<evidence type="ECO:0000256" key="2">
    <source>
        <dbReference type="ARBA" id="ARBA00005290"/>
    </source>
</evidence>
<dbReference type="SUPFAM" id="SSF56112">
    <property type="entry name" value="Protein kinase-like (PK-like)"/>
    <property type="match status" value="1"/>
</dbReference>
<dbReference type="InterPro" id="IPR027417">
    <property type="entry name" value="P-loop_NTPase"/>
</dbReference>
<dbReference type="PROSITE" id="PS50011">
    <property type="entry name" value="PROTEIN_KINASE_DOM"/>
    <property type="match status" value="1"/>
</dbReference>
<evidence type="ECO:0000259" key="17">
    <source>
        <dbReference type="PROSITE" id="PS51746"/>
    </source>
</evidence>
<dbReference type="InterPro" id="IPR036457">
    <property type="entry name" value="PPM-type-like_dom_sf"/>
</dbReference>
<dbReference type="Pfam" id="PF00069">
    <property type="entry name" value="Pkinase"/>
    <property type="match status" value="1"/>
</dbReference>
<dbReference type="CDD" id="cd00143">
    <property type="entry name" value="PP2Cc"/>
    <property type="match status" value="1"/>
</dbReference>
<evidence type="ECO:0000259" key="15">
    <source>
        <dbReference type="PROSITE" id="PS50011"/>
    </source>
</evidence>
<dbReference type="CDD" id="cd17871">
    <property type="entry name" value="GPN2"/>
    <property type="match status" value="1"/>
</dbReference>
<dbReference type="InterPro" id="IPR011009">
    <property type="entry name" value="Kinase-like_dom_sf"/>
</dbReference>
<keyword evidence="11" id="KW-0460">Magnesium</keyword>
<evidence type="ECO:0000256" key="14">
    <source>
        <dbReference type="SAM" id="Coils"/>
    </source>
</evidence>
<dbReference type="PANTHER" id="PTHR24353">
    <property type="entry name" value="CYCLIC NUCLEOTIDE-DEPENDENT PROTEIN KINASE"/>
    <property type="match status" value="1"/>
</dbReference>
<evidence type="ECO:0000256" key="6">
    <source>
        <dbReference type="ARBA" id="ARBA00022723"/>
    </source>
</evidence>
<feature type="coiled-coil region" evidence="14">
    <location>
        <begin position="1190"/>
        <end position="1217"/>
    </location>
</feature>
<name>A0A397ANQ3_APHAT</name>
<keyword evidence="5" id="KW-0808">Transferase</keyword>
<keyword evidence="3" id="KW-0963">Cytoplasm</keyword>
<evidence type="ECO:0000256" key="5">
    <source>
        <dbReference type="ARBA" id="ARBA00022679"/>
    </source>
</evidence>
<comment type="cofactor">
    <cofactor evidence="1">
        <name>Mg(2+)</name>
        <dbReference type="ChEBI" id="CHEBI:18420"/>
    </cofactor>
</comment>
<feature type="domain" description="Protein kinase" evidence="15">
    <location>
        <begin position="555"/>
        <end position="841"/>
    </location>
</feature>
<sequence length="1631" mass="182496">MYVQLHTSRIDDSLSGTTAITCFMDGNIIHIANVGDSRAVIAKTDAARIVASPLSVDQTPYRTNWATAVNEEVDEDGDPPRVWSPTGNFPGTAFTRSIGDEIAESLGVFATPEIASLQLTSNDRYVIIASDGVFEFLTNQAVVDIVKTYDNPLEACEKVVAESYRLWLHYELRTDDITIICIYLEHAVVPETAESTQRLASQQANDLLTTNILNTRVTEQRPVRRGMSKQKRRDQMKKDMAKMVTDEDLNYNMSDHVVAKSKLEMDKILEITAANWLFKQLNAQQRTDVYKVMIRVNVNEGDVVIRQGDPGDHFYCVQSGDYQVTVKSESTAGQREDIVHMYRGDTHPSFGELALMHNAPRSSSVVALTKGVLWAIDCRAFRLVFMKSPTNVIVQTLKKVDVLKSLTTSQLERLATKLTEITFEDGDYILNQGTIGDTFYVIKEGACICTMWDTAPGEGERRSREVLRLRQHQYFGERALFNDAPRAANVISVGRTKLLQIGRQTFEEILGPLQQIIDNDRAQREAKHLFQSAVSNLRDSTAIAIAAAAGTQDRSTLKDDVLRGAVVPKYVAQPTEVGLLVTYETFSHVPLTVRTISKKSTKSFNKMEEVMREVHLHKNLRTNCRVASVPPLLGTWTDANGLYMAFETNLVCDFATLMTDHDAKLPEEAVRQYAAQLLVGLESLHDAGYVYRNMNPENLVLDTFGYLQLHDFRYAKCIDDTRTYTLCGTAEYTAPEMVSAQGHSFGVDIWGLGILIYEMLFGVTPFACDDLENDKDVVLAVYSKISRYDKKDLVMPDHERSREVTDLLTQLLHHSPDDRLGCQGVVDITTGGSVIRSHPWFASVDWIKVAAGVQAAPHVAEITAKAKQLEVQATPCILAEYSDSNKFLGNHRIRISGFVPPLSIVLEEQTMPFGQVVLGPPGSGKTTYCNGMQQFLEASGRKVAVVNMDPANEQLPYVANIDISELVCLENVMDELHLGPNGGLVYCMNFIDQNFDWLAERLDALPGLMLIYIYSVHCLTVACRFHVSVVHLVDAHHCTDSAKFISVVLLSLSSMVRLELPHINILSKMDLIQQYGHLSFNLEFYTDVLDLRYLLDRLEAQDYGDTYDDIEDEDALQPPPAVAARKLKVRERFRKMHEVLIEVIEDFSLVSFLPLQIEDVDSLQKVVNAIDKSNGYVYEGKAAQVISGDRDFQSERIGDMEERYENLLEAAARDEGEVFQAKEEAYRRGKAPSRWSDDAWDNVRRVAFISINFIATMLSSSLVCSWITDGIGALRQRRDSQQFSIDAAIMSFNTYGVVYSMCMDDAIRDSLMQVAQQWKAEQDKFKYALKTSEAAMNTLTLYTSECTSEMTVSFLLFHCMTMHLGKDELRRVQATFQASKGNLQCTTDAELAELETLNNAWSIRQPAIESWLFLELQQSNSTRNSSPAAEDQVETNIENHKARIVQSLNATNLAIQRVVASGSTEVNLRLSRVQQIATSLQDSLTFPSAATGQPIQMNQALKSTQESIRGIRTMWTALEPALEMSGAKQVSPMSMLGEADANLVQLIQVEQSLSGKLHELQESVNDTQVNIQQWQEAVMAYTTDTSATLDALAGAVLNQSKGDLYAYSNWTIRTALLQQQQRLIGPVFPNL</sequence>
<evidence type="ECO:0000256" key="8">
    <source>
        <dbReference type="ARBA" id="ARBA00022777"/>
    </source>
</evidence>
<keyword evidence="9" id="KW-0378">Hydrolase</keyword>
<keyword evidence="10" id="KW-0067">ATP-binding</keyword>
<dbReference type="InterPro" id="IPR018490">
    <property type="entry name" value="cNMP-bd_dom_sf"/>
</dbReference>
<dbReference type="InterPro" id="IPR000719">
    <property type="entry name" value="Prot_kinase_dom"/>
</dbReference>
<comment type="similarity">
    <text evidence="2">Belongs to the GPN-loop GTPase family.</text>
</comment>
<organism evidence="18 19">
    <name type="scientific">Aphanomyces astaci</name>
    <name type="common">Crayfish plague agent</name>
    <dbReference type="NCBI Taxonomy" id="112090"/>
    <lineage>
        <taxon>Eukaryota</taxon>
        <taxon>Sar</taxon>
        <taxon>Stramenopiles</taxon>
        <taxon>Oomycota</taxon>
        <taxon>Saprolegniomycetes</taxon>
        <taxon>Saprolegniales</taxon>
        <taxon>Verrucalvaceae</taxon>
        <taxon>Aphanomyces</taxon>
    </lineage>
</organism>
<dbReference type="Gene3D" id="1.10.510.10">
    <property type="entry name" value="Transferase(Phosphotransferase) domain 1"/>
    <property type="match status" value="1"/>
</dbReference>
<dbReference type="Gene3D" id="3.30.200.20">
    <property type="entry name" value="Phosphorylase Kinase, domain 1"/>
    <property type="match status" value="1"/>
</dbReference>
<dbReference type="InterPro" id="IPR014710">
    <property type="entry name" value="RmlC-like_jellyroll"/>
</dbReference>
<dbReference type="InterPro" id="IPR004130">
    <property type="entry name" value="Gpn"/>
</dbReference>
<dbReference type="InterPro" id="IPR000595">
    <property type="entry name" value="cNMP-bd_dom"/>
</dbReference>
<evidence type="ECO:0000256" key="11">
    <source>
        <dbReference type="ARBA" id="ARBA00022842"/>
    </source>
</evidence>
<evidence type="ECO:0000256" key="3">
    <source>
        <dbReference type="ARBA" id="ARBA00022490"/>
    </source>
</evidence>
<dbReference type="Gene3D" id="3.60.40.10">
    <property type="entry name" value="PPM-type phosphatase domain"/>
    <property type="match status" value="1"/>
</dbReference>
<evidence type="ECO:0000256" key="4">
    <source>
        <dbReference type="ARBA" id="ARBA00022527"/>
    </source>
</evidence>